<dbReference type="PANTHER" id="PTHR36510:SF3">
    <property type="entry name" value="CONSERVED PROTEIN"/>
    <property type="match status" value="1"/>
</dbReference>
<evidence type="ECO:0000313" key="2">
    <source>
        <dbReference type="Proteomes" id="UP000807785"/>
    </source>
</evidence>
<dbReference type="InterPro" id="IPR050141">
    <property type="entry name" value="GCL_type2/YbdK_subfam"/>
</dbReference>
<accession>A0A9D7HNJ8</accession>
<dbReference type="PIRSF" id="PIRSF012666">
    <property type="entry name" value="UCP012666"/>
    <property type="match status" value="1"/>
</dbReference>
<gene>
    <name evidence="1" type="ORF">IPH26_20835</name>
</gene>
<dbReference type="GO" id="GO:0004357">
    <property type="term" value="F:glutamate-cysteine ligase activity"/>
    <property type="evidence" value="ECO:0007669"/>
    <property type="project" value="InterPro"/>
</dbReference>
<sequence length="473" mass="52751">MGQEIADTRFSQDDFARFGRRLAEETQRARQAYADGEFADQQRVAGFELEAWLIDRNFYPAPCNQAFLARLADPLVVPELSRFNIEFNATPQTLCGRALSRLEDELAATWSRCRHTAHEEQATVIAIGTLPTLRESDLTLASMTPLKRYAALNRQVLAARGGRPLTLDIAGSEPLRTTHADVMLEAATTSFQVHLQVPASEVARHLNASMLLSAPLVALTANSPFVFGRALWHETRIPLFEQSVDCGDAAHPEHRRVTFGSGYAGADPTQCFAENLARYPVLLPMESDTPPHAYAHLRLHNGTIWRWNRMLIGFDGGGAPHLRIEQRVMPAGPSIVDMIANAAFYYGVVRRLASQAEPPESTLPFASARENFYQAARDGLNARIVWQGGRHGAIADLLEQDLLPLARAGLADLDIAGDDIDRYLDVIALRLRTRRNGAAWQLEHYSRHHDLFRLTADYLEHQRSGMPVHEWPA</sequence>
<dbReference type="InterPro" id="IPR014746">
    <property type="entry name" value="Gln_synth/guanido_kin_cat_dom"/>
</dbReference>
<dbReference type="SUPFAM" id="SSF55931">
    <property type="entry name" value="Glutamine synthetase/guanido kinase"/>
    <property type="match status" value="1"/>
</dbReference>
<dbReference type="AlphaFoldDB" id="A0A9D7HNJ8"/>
<dbReference type="InterPro" id="IPR016602">
    <property type="entry name" value="UCP012666"/>
</dbReference>
<dbReference type="Pfam" id="PF04107">
    <property type="entry name" value="GCS2"/>
    <property type="match status" value="1"/>
</dbReference>
<dbReference type="InterPro" id="IPR006336">
    <property type="entry name" value="GCS2"/>
</dbReference>
<reference evidence="1" key="1">
    <citation type="submission" date="2020-10" db="EMBL/GenBank/DDBJ databases">
        <title>Connecting structure to function with the recovery of over 1000 high-quality activated sludge metagenome-assembled genomes encoding full-length rRNA genes using long-read sequencing.</title>
        <authorList>
            <person name="Singleton C.M."/>
            <person name="Petriglieri F."/>
            <person name="Kristensen J.M."/>
            <person name="Kirkegaard R.H."/>
            <person name="Michaelsen T.Y."/>
            <person name="Andersen M.H."/>
            <person name="Karst S.M."/>
            <person name="Dueholm M.S."/>
            <person name="Nielsen P.H."/>
            <person name="Albertsen M."/>
        </authorList>
    </citation>
    <scope>NUCLEOTIDE SEQUENCE</scope>
    <source>
        <strain evidence="1">Bjer_18-Q3-R1-45_BAT3C.347</strain>
    </source>
</reference>
<comment type="caution">
    <text evidence="1">The sequence shown here is derived from an EMBL/GenBank/DDBJ whole genome shotgun (WGS) entry which is preliminary data.</text>
</comment>
<dbReference type="PANTHER" id="PTHR36510">
    <property type="entry name" value="GLUTAMATE--CYSTEINE LIGASE 2-RELATED"/>
    <property type="match status" value="1"/>
</dbReference>
<name>A0A9D7HNJ8_9PROT</name>
<dbReference type="Gene3D" id="3.30.590.20">
    <property type="match status" value="1"/>
</dbReference>
<dbReference type="Proteomes" id="UP000807785">
    <property type="component" value="Unassembled WGS sequence"/>
</dbReference>
<keyword evidence="1" id="KW-0436">Ligase</keyword>
<evidence type="ECO:0000313" key="1">
    <source>
        <dbReference type="EMBL" id="MBK6975279.1"/>
    </source>
</evidence>
<dbReference type="GO" id="GO:0042398">
    <property type="term" value="P:modified amino acid biosynthetic process"/>
    <property type="evidence" value="ECO:0007669"/>
    <property type="project" value="InterPro"/>
</dbReference>
<dbReference type="EMBL" id="JADJEV010000005">
    <property type="protein sequence ID" value="MBK6975279.1"/>
    <property type="molecule type" value="Genomic_DNA"/>
</dbReference>
<protein>
    <submittedName>
        <fullName evidence="1">Glutamate--cysteine ligase</fullName>
    </submittedName>
</protein>
<proteinExistence type="predicted"/>
<organism evidence="1 2">
    <name type="scientific">Candidatus Methylophosphatis roskildensis</name>
    <dbReference type="NCBI Taxonomy" id="2899263"/>
    <lineage>
        <taxon>Bacteria</taxon>
        <taxon>Pseudomonadati</taxon>
        <taxon>Pseudomonadota</taxon>
        <taxon>Betaproteobacteria</taxon>
        <taxon>Nitrosomonadales</taxon>
        <taxon>Sterolibacteriaceae</taxon>
        <taxon>Candidatus Methylophosphatis</taxon>
    </lineage>
</organism>